<keyword evidence="3" id="KW-1185">Reference proteome</keyword>
<proteinExistence type="predicted"/>
<reference evidence="2" key="1">
    <citation type="submission" date="2022-08" db="EMBL/GenBank/DDBJ databases">
        <title>A Global Phylogenomic Analysis of the Shiitake Genus Lentinula.</title>
        <authorList>
            <consortium name="DOE Joint Genome Institute"/>
            <person name="Sierra-Patev S."/>
            <person name="Min B."/>
            <person name="Naranjo-Ortiz M."/>
            <person name="Looney B."/>
            <person name="Konkel Z."/>
            <person name="Slot J.C."/>
            <person name="Sakamoto Y."/>
            <person name="Steenwyk J.L."/>
            <person name="Rokas A."/>
            <person name="Carro J."/>
            <person name="Camarero S."/>
            <person name="Ferreira P."/>
            <person name="Molpeceres G."/>
            <person name="Ruiz-Duenas F.J."/>
            <person name="Serrano A."/>
            <person name="Henrissat B."/>
            <person name="Drula E."/>
            <person name="Hughes K.W."/>
            <person name="Mata J.L."/>
            <person name="Ishikawa N.K."/>
            <person name="Vargas-Isla R."/>
            <person name="Ushijima S."/>
            <person name="Smith C.A."/>
            <person name="Ahrendt S."/>
            <person name="Andreopoulos W."/>
            <person name="He G."/>
            <person name="Labutti K."/>
            <person name="Lipzen A."/>
            <person name="Ng V."/>
            <person name="Riley R."/>
            <person name="Sandor L."/>
            <person name="Barry K."/>
            <person name="Martinez A.T."/>
            <person name="Xiao Y."/>
            <person name="Gibbons J.G."/>
            <person name="Terashima K."/>
            <person name="Grigoriev I.V."/>
            <person name="Hibbett D.S."/>
        </authorList>
    </citation>
    <scope>NUCLEOTIDE SEQUENCE</scope>
    <source>
        <strain evidence="2">RHP3577 ss4</strain>
    </source>
</reference>
<evidence type="ECO:0000313" key="3">
    <source>
        <dbReference type="Proteomes" id="UP001150217"/>
    </source>
</evidence>
<gene>
    <name evidence="2" type="ORF">C8R41DRAFT_599020</name>
</gene>
<organism evidence="2 3">
    <name type="scientific">Lentinula lateritia</name>
    <dbReference type="NCBI Taxonomy" id="40482"/>
    <lineage>
        <taxon>Eukaryota</taxon>
        <taxon>Fungi</taxon>
        <taxon>Dikarya</taxon>
        <taxon>Basidiomycota</taxon>
        <taxon>Agaricomycotina</taxon>
        <taxon>Agaricomycetes</taxon>
        <taxon>Agaricomycetidae</taxon>
        <taxon>Agaricales</taxon>
        <taxon>Marasmiineae</taxon>
        <taxon>Omphalotaceae</taxon>
        <taxon>Lentinula</taxon>
    </lineage>
</organism>
<accession>A0ABQ8V3B0</accession>
<feature type="compositionally biased region" description="Polar residues" evidence="1">
    <location>
        <begin position="299"/>
        <end position="312"/>
    </location>
</feature>
<sequence>MSQRNSAIPQYVREHVEEFERARNLSEPAVYASMLAHRALQDSPSEIPPALTALDARNDPAMRPFDRATNWLRKLPVNPKSFDDVFATHAAHDPTGEADRVPEQWRHHDPVTHMVEIPVLHDYPVQTRDAEHESRSAYVTAMTSLEEGRQHHPHGFTSAVPRPFIPEGRHYPSGEPESTFALKTVPREYANTDYAQSPARYLTPGQPLMNRIGRPLDDGESAYATAISHELFDEQGRLLNHLPAPVQKPQASQERLTALQAMEQFQLQEDREDREQFTPTPRAHFRPEPDQPSYAVEQSLISHAPSQGNQNHLLRKPSFNLQRIPLGPPSGPGIDNASNI</sequence>
<name>A0ABQ8V3B0_9AGAR</name>
<dbReference type="EMBL" id="JANVFT010000086">
    <property type="protein sequence ID" value="KAJ4471678.1"/>
    <property type="molecule type" value="Genomic_DNA"/>
</dbReference>
<comment type="caution">
    <text evidence="2">The sequence shown here is derived from an EMBL/GenBank/DDBJ whole genome shotgun (WGS) entry which is preliminary data.</text>
</comment>
<dbReference type="Proteomes" id="UP001150217">
    <property type="component" value="Unassembled WGS sequence"/>
</dbReference>
<protein>
    <submittedName>
        <fullName evidence="2">Uncharacterized protein</fullName>
    </submittedName>
</protein>
<feature type="region of interest" description="Disordered" evidence="1">
    <location>
        <begin position="267"/>
        <end position="340"/>
    </location>
</feature>
<evidence type="ECO:0000313" key="2">
    <source>
        <dbReference type="EMBL" id="KAJ4471678.1"/>
    </source>
</evidence>
<evidence type="ECO:0000256" key="1">
    <source>
        <dbReference type="SAM" id="MobiDB-lite"/>
    </source>
</evidence>